<dbReference type="InterPro" id="IPR006683">
    <property type="entry name" value="Thioestr_dom"/>
</dbReference>
<evidence type="ECO:0000313" key="6">
    <source>
        <dbReference type="EMBL" id="VVE14415.1"/>
    </source>
</evidence>
<evidence type="ECO:0000313" key="7">
    <source>
        <dbReference type="Proteomes" id="UP000406256"/>
    </source>
</evidence>
<evidence type="ECO:0000256" key="2">
    <source>
        <dbReference type="ARBA" id="ARBA00022801"/>
    </source>
</evidence>
<dbReference type="PANTHER" id="PTHR11049">
    <property type="entry name" value="ACYL COENZYME A THIOESTER HYDROLASE"/>
    <property type="match status" value="1"/>
</dbReference>
<dbReference type="GO" id="GO:0052816">
    <property type="term" value="F:long-chain fatty acyl-CoA hydrolase activity"/>
    <property type="evidence" value="ECO:0007669"/>
    <property type="project" value="TreeGrafter"/>
</dbReference>
<evidence type="ECO:0000256" key="1">
    <source>
        <dbReference type="ARBA" id="ARBA00010458"/>
    </source>
</evidence>
<comment type="similarity">
    <text evidence="1">Belongs to the acyl coenzyme A hydrolase family.</text>
</comment>
<dbReference type="InterPro" id="IPR029069">
    <property type="entry name" value="HotDog_dom_sf"/>
</dbReference>
<feature type="domain" description="HotDog ACOT-type" evidence="5">
    <location>
        <begin position="95"/>
        <end position="207"/>
    </location>
</feature>
<feature type="region of interest" description="Disordered" evidence="4">
    <location>
        <begin position="55"/>
        <end position="83"/>
    </location>
</feature>
<name>A0A5E4VU14_9BURK</name>
<proteinExistence type="inferred from homology"/>
<dbReference type="PANTHER" id="PTHR11049:SF16">
    <property type="entry name" value="PROTEIN VDLD"/>
    <property type="match status" value="1"/>
</dbReference>
<dbReference type="GO" id="GO:0005829">
    <property type="term" value="C:cytosol"/>
    <property type="evidence" value="ECO:0007669"/>
    <property type="project" value="TreeGrafter"/>
</dbReference>
<dbReference type="Pfam" id="PF03061">
    <property type="entry name" value="4HBT"/>
    <property type="match status" value="1"/>
</dbReference>
<keyword evidence="2 3" id="KW-0378">Hydrolase</keyword>
<dbReference type="GO" id="GO:0006637">
    <property type="term" value="P:acyl-CoA metabolic process"/>
    <property type="evidence" value="ECO:0007669"/>
    <property type="project" value="TreeGrafter"/>
</dbReference>
<dbReference type="SUPFAM" id="SSF54637">
    <property type="entry name" value="Thioesterase/thiol ester dehydrase-isomerase"/>
    <property type="match status" value="1"/>
</dbReference>
<keyword evidence="7" id="KW-1185">Reference proteome</keyword>
<evidence type="ECO:0000256" key="4">
    <source>
        <dbReference type="SAM" id="MobiDB-lite"/>
    </source>
</evidence>
<dbReference type="PROSITE" id="PS51770">
    <property type="entry name" value="HOTDOG_ACOT"/>
    <property type="match status" value="1"/>
</dbReference>
<dbReference type="InterPro" id="IPR040170">
    <property type="entry name" value="Cytosol_ACT"/>
</dbReference>
<dbReference type="EMBL" id="CABPSB010000009">
    <property type="protein sequence ID" value="VVE14415.1"/>
    <property type="molecule type" value="Genomic_DNA"/>
</dbReference>
<reference evidence="6 7" key="1">
    <citation type="submission" date="2019-08" db="EMBL/GenBank/DDBJ databases">
        <authorList>
            <person name="Peeters C."/>
        </authorList>
    </citation>
    <scope>NUCLEOTIDE SEQUENCE [LARGE SCALE GENOMIC DNA]</scope>
    <source>
        <strain evidence="6 7">LMG 31108</strain>
    </source>
</reference>
<dbReference type="AlphaFoldDB" id="A0A5E4VU14"/>
<dbReference type="CDD" id="cd03442">
    <property type="entry name" value="BFIT_BACH"/>
    <property type="match status" value="1"/>
</dbReference>
<dbReference type="InterPro" id="IPR033120">
    <property type="entry name" value="HOTDOG_ACOT"/>
</dbReference>
<dbReference type="Gene3D" id="3.10.129.10">
    <property type="entry name" value="Hotdog Thioesterase"/>
    <property type="match status" value="1"/>
</dbReference>
<gene>
    <name evidence="6" type="ORF">PAN31108_02793</name>
</gene>
<organism evidence="6 7">
    <name type="scientific">Pandoraea anhela</name>
    <dbReference type="NCBI Taxonomy" id="2508295"/>
    <lineage>
        <taxon>Bacteria</taxon>
        <taxon>Pseudomonadati</taxon>
        <taxon>Pseudomonadota</taxon>
        <taxon>Betaproteobacteria</taxon>
        <taxon>Burkholderiales</taxon>
        <taxon>Burkholderiaceae</taxon>
        <taxon>Pandoraea</taxon>
    </lineage>
</organism>
<sequence length="250" mass="27005">MFLRFAAMAASPVETVSAAGAVGVAGEVIACATIYAIRSRSCRVPAGVTQSQYHCASPSPGPARRNAIEAPSEGRERTLRQQKTNIMNTPQNPIERSEVTFRFLAEPAAVNFGGKVHGGSLMKWIDEVAYACAATWSGRYCVTVSVGNIRFRRPILVGNLVELRARIVATGRTSMHIHVSVHAGDPKWGELRQTTDCLMVFVAVDESNHPVGVPSFEPKTDEQKALAKYAMDVKAALDAIVELKPENVAN</sequence>
<evidence type="ECO:0000256" key="3">
    <source>
        <dbReference type="PROSITE-ProRule" id="PRU01106"/>
    </source>
</evidence>
<evidence type="ECO:0000259" key="5">
    <source>
        <dbReference type="PROSITE" id="PS51770"/>
    </source>
</evidence>
<protein>
    <submittedName>
        <fullName evidence="6">Acyl-CoA hydrolase</fullName>
    </submittedName>
</protein>
<dbReference type="Proteomes" id="UP000406256">
    <property type="component" value="Unassembled WGS sequence"/>
</dbReference>
<accession>A0A5E4VU14</accession>